<dbReference type="GO" id="GO:0046872">
    <property type="term" value="F:metal ion binding"/>
    <property type="evidence" value="ECO:0007669"/>
    <property type="project" value="UniProtKB-KW"/>
</dbReference>
<evidence type="ECO:0000256" key="14">
    <source>
        <dbReference type="ARBA" id="ARBA00038905"/>
    </source>
</evidence>
<comment type="catalytic activity">
    <reaction evidence="13">
        <text>8-oxo-dGTP + H2O = 8-oxo-dGMP + diphosphate + H(+)</text>
        <dbReference type="Rhea" id="RHEA:31575"/>
        <dbReference type="ChEBI" id="CHEBI:15377"/>
        <dbReference type="ChEBI" id="CHEBI:15378"/>
        <dbReference type="ChEBI" id="CHEBI:33019"/>
        <dbReference type="ChEBI" id="CHEBI:63224"/>
        <dbReference type="ChEBI" id="CHEBI:77896"/>
        <dbReference type="EC" id="3.6.1.55"/>
    </reaction>
</comment>
<evidence type="ECO:0000256" key="5">
    <source>
        <dbReference type="ARBA" id="ARBA00022670"/>
    </source>
</evidence>
<dbReference type="GO" id="GO:0006260">
    <property type="term" value="P:DNA replication"/>
    <property type="evidence" value="ECO:0007669"/>
    <property type="project" value="UniProtKB-KW"/>
</dbReference>
<dbReference type="PANTHER" id="PTHR47707">
    <property type="entry name" value="8-OXO-DGTP DIPHOSPHATASE"/>
    <property type="match status" value="1"/>
</dbReference>
<dbReference type="InterPro" id="IPR016125">
    <property type="entry name" value="Peptidase_C15-like"/>
</dbReference>
<evidence type="ECO:0000313" key="16">
    <source>
        <dbReference type="EMBL" id="ADD93052.1"/>
    </source>
</evidence>
<dbReference type="AlphaFoldDB" id="D6PBF1"/>
<dbReference type="CDD" id="cd03425">
    <property type="entry name" value="NUDIX_MutT_NudA_like"/>
    <property type="match status" value="1"/>
</dbReference>
<keyword evidence="12" id="KW-0234">DNA repair</keyword>
<keyword evidence="6" id="KW-0235">DNA replication</keyword>
<comment type="cofactor">
    <cofactor evidence="1">
        <name>Mg(2+)</name>
        <dbReference type="ChEBI" id="CHEBI:18420"/>
    </cofactor>
</comment>
<evidence type="ECO:0000256" key="1">
    <source>
        <dbReference type="ARBA" id="ARBA00001946"/>
    </source>
</evidence>
<dbReference type="PANTHER" id="PTHR47707:SF1">
    <property type="entry name" value="NUDIX HYDROLASE FAMILY PROTEIN"/>
    <property type="match status" value="1"/>
</dbReference>
<dbReference type="InterPro" id="IPR047127">
    <property type="entry name" value="MutT-like"/>
</dbReference>
<comment type="similarity">
    <text evidence="3">Belongs to the peptidase C15 family.</text>
</comment>
<dbReference type="InterPro" id="IPR000086">
    <property type="entry name" value="NUDIX_hydrolase_dom"/>
</dbReference>
<dbReference type="GO" id="GO:0008234">
    <property type="term" value="F:cysteine-type peptidase activity"/>
    <property type="evidence" value="ECO:0007669"/>
    <property type="project" value="UniProtKB-KW"/>
</dbReference>
<dbReference type="InterPro" id="IPR015797">
    <property type="entry name" value="NUDIX_hydrolase-like_dom_sf"/>
</dbReference>
<name>D6PBF1_9ARCH</name>
<evidence type="ECO:0000256" key="10">
    <source>
        <dbReference type="ARBA" id="ARBA00022807"/>
    </source>
</evidence>
<evidence type="ECO:0000256" key="9">
    <source>
        <dbReference type="ARBA" id="ARBA00022801"/>
    </source>
</evidence>
<dbReference type="GO" id="GO:0035539">
    <property type="term" value="F:8-oxo-7,8-dihydrodeoxyguanosine triphosphate pyrophosphatase activity"/>
    <property type="evidence" value="ECO:0007669"/>
    <property type="project" value="UniProtKB-EC"/>
</dbReference>
<evidence type="ECO:0000256" key="8">
    <source>
        <dbReference type="ARBA" id="ARBA00022763"/>
    </source>
</evidence>
<proteinExistence type="inferred from homology"/>
<dbReference type="Pfam" id="PF14815">
    <property type="entry name" value="NUDIX_4"/>
    <property type="match status" value="1"/>
</dbReference>
<dbReference type="Pfam" id="PF01470">
    <property type="entry name" value="Peptidase_C15"/>
    <property type="match status" value="1"/>
</dbReference>
<reference evidence="16" key="1">
    <citation type="journal article" date="2010" name="ISME J.">
        <title>Metagenome of the Mediterranean deep chlorophyll maximum studied by direct and fosmid library 454 pyrosequencing.</title>
        <authorList>
            <person name="Ghai R."/>
            <person name="Martin-Cuadrado A.B."/>
            <person name="Molto A.G."/>
            <person name="Heredia I.G."/>
            <person name="Cabrera R."/>
            <person name="Martin J."/>
            <person name="Verdu M."/>
            <person name="Deschamps P."/>
            <person name="Moreira D."/>
            <person name="Lopez-Garcia P."/>
            <person name="Mira A."/>
            <person name="Rodriguez-Valera F."/>
        </authorList>
    </citation>
    <scope>NUCLEOTIDE SEQUENCE</scope>
</reference>
<dbReference type="EMBL" id="GU942962">
    <property type="protein sequence ID" value="ADD93052.1"/>
    <property type="molecule type" value="Genomic_DNA"/>
</dbReference>
<keyword evidence="7" id="KW-0479">Metal-binding</keyword>
<dbReference type="Gene3D" id="3.90.79.10">
    <property type="entry name" value="Nucleoside Triphosphate Pyrophosphohydrolase"/>
    <property type="match status" value="1"/>
</dbReference>
<evidence type="ECO:0000256" key="7">
    <source>
        <dbReference type="ARBA" id="ARBA00022723"/>
    </source>
</evidence>
<dbReference type="GO" id="GO:0008413">
    <property type="term" value="F:8-oxo-7,8-dihydroguanosine triphosphate pyrophosphatase activity"/>
    <property type="evidence" value="ECO:0007669"/>
    <property type="project" value="TreeGrafter"/>
</dbReference>
<evidence type="ECO:0000256" key="6">
    <source>
        <dbReference type="ARBA" id="ARBA00022705"/>
    </source>
</evidence>
<evidence type="ECO:0000256" key="13">
    <source>
        <dbReference type="ARBA" id="ARBA00035861"/>
    </source>
</evidence>
<evidence type="ECO:0000256" key="3">
    <source>
        <dbReference type="ARBA" id="ARBA00006641"/>
    </source>
</evidence>
<dbReference type="PROSITE" id="PS51462">
    <property type="entry name" value="NUDIX"/>
    <property type="match status" value="1"/>
</dbReference>
<feature type="domain" description="Nudix hydrolase" evidence="15">
    <location>
        <begin position="139"/>
        <end position="264"/>
    </location>
</feature>
<dbReference type="InterPro" id="IPR036440">
    <property type="entry name" value="Peptidase_C15-like_sf"/>
</dbReference>
<organism evidence="16">
    <name type="scientific">uncultured archaeon MedDCM-OCT-S05-C10</name>
    <dbReference type="NCBI Taxonomy" id="743088"/>
    <lineage>
        <taxon>Archaea</taxon>
        <taxon>environmental samples</taxon>
    </lineage>
</organism>
<dbReference type="GO" id="GO:0006281">
    <property type="term" value="P:DNA repair"/>
    <property type="evidence" value="ECO:0007669"/>
    <property type="project" value="UniProtKB-KW"/>
</dbReference>
<protein>
    <recommendedName>
        <fullName evidence="14">8-oxo-dGTP diphosphatase</fullName>
        <ecNumber evidence="14">3.6.1.55</ecNumber>
    </recommendedName>
</protein>
<keyword evidence="4" id="KW-0515">Mutator protein</keyword>
<dbReference type="GO" id="GO:0006508">
    <property type="term" value="P:proteolysis"/>
    <property type="evidence" value="ECO:0007669"/>
    <property type="project" value="UniProtKB-KW"/>
</dbReference>
<comment type="similarity">
    <text evidence="2">Belongs to the Nudix hydrolase family.</text>
</comment>
<keyword evidence="8" id="KW-0227">DNA damage</keyword>
<evidence type="ECO:0000256" key="2">
    <source>
        <dbReference type="ARBA" id="ARBA00005582"/>
    </source>
</evidence>
<keyword evidence="10" id="KW-0788">Thiol protease</keyword>
<dbReference type="Gene3D" id="3.40.630.20">
    <property type="entry name" value="Peptidase C15, pyroglutamyl peptidase I-like"/>
    <property type="match status" value="1"/>
</dbReference>
<evidence type="ECO:0000256" key="12">
    <source>
        <dbReference type="ARBA" id="ARBA00023204"/>
    </source>
</evidence>
<keyword evidence="11" id="KW-0460">Magnesium</keyword>
<keyword evidence="9 16" id="KW-0378">Hydrolase</keyword>
<evidence type="ECO:0000256" key="4">
    <source>
        <dbReference type="ARBA" id="ARBA00022457"/>
    </source>
</evidence>
<dbReference type="PRINTS" id="PR00502">
    <property type="entry name" value="NUDIXFAMILY"/>
</dbReference>
<dbReference type="GO" id="GO:0044716">
    <property type="term" value="F:8-oxo-GDP phosphatase activity"/>
    <property type="evidence" value="ECO:0007669"/>
    <property type="project" value="TreeGrafter"/>
</dbReference>
<dbReference type="SUPFAM" id="SSF55811">
    <property type="entry name" value="Nudix"/>
    <property type="match status" value="1"/>
</dbReference>
<dbReference type="InterPro" id="IPR020476">
    <property type="entry name" value="Nudix_hydrolase"/>
</dbReference>
<dbReference type="InterPro" id="IPR029119">
    <property type="entry name" value="MutY_C"/>
</dbReference>
<dbReference type="EC" id="3.6.1.55" evidence="14"/>
<evidence type="ECO:0000259" key="15">
    <source>
        <dbReference type="PROSITE" id="PS51462"/>
    </source>
</evidence>
<sequence>MIGNGELDGFSAIIHLGLARHAKVPRIESQGINLNRFREADNSGRISNGKIVVNGPDLIPCSVDSEYVLQDGLSTGLEVSHDAGGYVCNETLYRTLYALDTDVDRRVPCTFIHLPPSEEMDFKAQLNLVKRVSAIVVQPPHIEVAGALFRNGNQWMVSRRSSGLHEGLWEFPGGKLEPGESVLDALIRECDEELGWSIRPIQLFERVDHVYSHASVELEFWICAYEGDNPPALRSHTEHRWVAKEDLGKLDWLEADIPLIKRIQSLD</sequence>
<evidence type="ECO:0000256" key="11">
    <source>
        <dbReference type="ARBA" id="ARBA00022842"/>
    </source>
</evidence>
<keyword evidence="5" id="KW-0645">Protease</keyword>
<dbReference type="GO" id="GO:0044715">
    <property type="term" value="F:8-oxo-dGDP phosphatase activity"/>
    <property type="evidence" value="ECO:0007669"/>
    <property type="project" value="TreeGrafter"/>
</dbReference>
<accession>D6PBF1</accession>
<dbReference type="SUPFAM" id="SSF53182">
    <property type="entry name" value="Pyrrolidone carboxyl peptidase (pyroglutamate aminopeptidase)"/>
    <property type="match status" value="1"/>
</dbReference>